<feature type="transmembrane region" description="Helical" evidence="6">
    <location>
        <begin position="348"/>
        <end position="371"/>
    </location>
</feature>
<dbReference type="RefSeq" id="WP_184528728.1">
    <property type="nucleotide sequence ID" value="NZ_JACHGK010000017.1"/>
</dbReference>
<reference evidence="8 9" key="1">
    <citation type="submission" date="2020-08" db="EMBL/GenBank/DDBJ databases">
        <title>Genomic Encyclopedia of Type Strains, Phase IV (KMG-IV): sequencing the most valuable type-strain genomes for metagenomic binning, comparative biology and taxonomic classification.</title>
        <authorList>
            <person name="Goeker M."/>
        </authorList>
    </citation>
    <scope>NUCLEOTIDE SEQUENCE [LARGE SCALE GENOMIC DNA]</scope>
    <source>
        <strain evidence="8 9">DSM 5391</strain>
    </source>
</reference>
<keyword evidence="3 6" id="KW-0812">Transmembrane</keyword>
<comment type="subcellular location">
    <subcellularLocation>
        <location evidence="1">Cell membrane</location>
        <topology evidence="1">Multi-pass membrane protein</topology>
    </subcellularLocation>
</comment>
<feature type="transmembrane region" description="Helical" evidence="6">
    <location>
        <begin position="133"/>
        <end position="152"/>
    </location>
</feature>
<evidence type="ECO:0000259" key="7">
    <source>
        <dbReference type="PROSITE" id="PS50850"/>
    </source>
</evidence>
<evidence type="ECO:0000256" key="1">
    <source>
        <dbReference type="ARBA" id="ARBA00004651"/>
    </source>
</evidence>
<evidence type="ECO:0000256" key="3">
    <source>
        <dbReference type="ARBA" id="ARBA00022692"/>
    </source>
</evidence>
<organism evidence="8 9">
    <name type="scientific">Bacillus benzoevorans</name>
    <dbReference type="NCBI Taxonomy" id="1456"/>
    <lineage>
        <taxon>Bacteria</taxon>
        <taxon>Bacillati</taxon>
        <taxon>Bacillota</taxon>
        <taxon>Bacilli</taxon>
        <taxon>Bacillales</taxon>
        <taxon>Bacillaceae</taxon>
        <taxon>Bacillus</taxon>
    </lineage>
</organism>
<dbReference type="InterPro" id="IPR011701">
    <property type="entry name" value="MFS"/>
</dbReference>
<feature type="transmembrane region" description="Helical" evidence="6">
    <location>
        <begin position="289"/>
        <end position="309"/>
    </location>
</feature>
<dbReference type="EMBL" id="JACHGK010000017">
    <property type="protein sequence ID" value="MBB6447095.1"/>
    <property type="molecule type" value="Genomic_DNA"/>
</dbReference>
<evidence type="ECO:0000256" key="4">
    <source>
        <dbReference type="ARBA" id="ARBA00022989"/>
    </source>
</evidence>
<comment type="caution">
    <text evidence="8">The sequence shown here is derived from an EMBL/GenBank/DDBJ whole genome shotgun (WGS) entry which is preliminary data.</text>
</comment>
<evidence type="ECO:0000313" key="8">
    <source>
        <dbReference type="EMBL" id="MBB6447095.1"/>
    </source>
</evidence>
<dbReference type="InterPro" id="IPR036259">
    <property type="entry name" value="MFS_trans_sf"/>
</dbReference>
<evidence type="ECO:0000256" key="2">
    <source>
        <dbReference type="ARBA" id="ARBA00022448"/>
    </source>
</evidence>
<feature type="transmembrane region" description="Helical" evidence="6">
    <location>
        <begin position="315"/>
        <end position="336"/>
    </location>
</feature>
<feature type="transmembrane region" description="Helical" evidence="6">
    <location>
        <begin position="258"/>
        <end position="282"/>
    </location>
</feature>
<sequence>MHSRARNVAIGSIAISSVSLGSYITLPVYLVPLTELLNVSIAQAALLFTCTAIGGLITSLLFGRLLKMLKVRTLVSTSGVALTLFFCSIFYGESITLIYLASILFGFSTIFAGFAIAQTEITWWFVKGRAKMMSFLNVGLGLFGLIFVPVIAKVIESYGVQNIALFQGVIGGGLIIVMALFLISEHPDRYGLSPVGFAQQANQSVMTNDYVESHLSVKEITKMPAFWMIIVSIILVSIAVTGFMNNGSAFYQSIGLDAMAAALCISIFNGVQLMWVPIYGLLVDKMGPGFATAIYGLAGAVVFFVAIFLTGFSGAVMIAALLSVLNVAGMIGAVSFPSIFGTKEAGSLIGFANAAGNIGGMIGAPLAGIIFDATGSYHLFLAAAGAACIITVILTLKGTGKKAIASVQLKEAQLTETELPLKQKAL</sequence>
<dbReference type="Pfam" id="PF07690">
    <property type="entry name" value="MFS_1"/>
    <property type="match status" value="1"/>
</dbReference>
<feature type="transmembrane region" description="Helical" evidence="6">
    <location>
        <begin position="41"/>
        <end position="62"/>
    </location>
</feature>
<dbReference type="GO" id="GO:0022857">
    <property type="term" value="F:transmembrane transporter activity"/>
    <property type="evidence" value="ECO:0007669"/>
    <property type="project" value="InterPro"/>
</dbReference>
<dbReference type="Gene3D" id="1.20.1250.20">
    <property type="entry name" value="MFS general substrate transporter like domains"/>
    <property type="match status" value="2"/>
</dbReference>
<accession>A0A7X0HWW1</accession>
<feature type="transmembrane region" description="Helical" evidence="6">
    <location>
        <begin position="377"/>
        <end position="396"/>
    </location>
</feature>
<feature type="transmembrane region" description="Helical" evidence="6">
    <location>
        <begin position="164"/>
        <end position="183"/>
    </location>
</feature>
<keyword evidence="5 6" id="KW-0472">Membrane</keyword>
<protein>
    <submittedName>
        <fullName evidence="8">MFS family permease</fullName>
    </submittedName>
</protein>
<feature type="transmembrane region" description="Helical" evidence="6">
    <location>
        <begin position="7"/>
        <end position="29"/>
    </location>
</feature>
<feature type="transmembrane region" description="Helical" evidence="6">
    <location>
        <begin position="97"/>
        <end position="126"/>
    </location>
</feature>
<keyword evidence="4 6" id="KW-1133">Transmembrane helix</keyword>
<dbReference type="PANTHER" id="PTHR11360">
    <property type="entry name" value="MONOCARBOXYLATE TRANSPORTER"/>
    <property type="match status" value="1"/>
</dbReference>
<dbReference type="Proteomes" id="UP000531594">
    <property type="component" value="Unassembled WGS sequence"/>
</dbReference>
<keyword evidence="2" id="KW-0813">Transport</keyword>
<keyword evidence="9" id="KW-1185">Reference proteome</keyword>
<proteinExistence type="predicted"/>
<evidence type="ECO:0000256" key="5">
    <source>
        <dbReference type="ARBA" id="ARBA00023136"/>
    </source>
</evidence>
<feature type="transmembrane region" description="Helical" evidence="6">
    <location>
        <begin position="225"/>
        <end position="246"/>
    </location>
</feature>
<dbReference type="PROSITE" id="PS50850">
    <property type="entry name" value="MFS"/>
    <property type="match status" value="1"/>
</dbReference>
<gene>
    <name evidence="8" type="ORF">HNR53_003774</name>
</gene>
<dbReference type="InterPro" id="IPR020846">
    <property type="entry name" value="MFS_dom"/>
</dbReference>
<dbReference type="GO" id="GO:0005886">
    <property type="term" value="C:plasma membrane"/>
    <property type="evidence" value="ECO:0007669"/>
    <property type="project" value="UniProtKB-SubCell"/>
</dbReference>
<evidence type="ECO:0000256" key="6">
    <source>
        <dbReference type="SAM" id="Phobius"/>
    </source>
</evidence>
<dbReference type="SUPFAM" id="SSF103473">
    <property type="entry name" value="MFS general substrate transporter"/>
    <property type="match status" value="1"/>
</dbReference>
<feature type="domain" description="Major facilitator superfamily (MFS) profile" evidence="7">
    <location>
        <begin position="1"/>
        <end position="402"/>
    </location>
</feature>
<dbReference type="InterPro" id="IPR050327">
    <property type="entry name" value="Proton-linked_MCT"/>
</dbReference>
<evidence type="ECO:0000313" key="9">
    <source>
        <dbReference type="Proteomes" id="UP000531594"/>
    </source>
</evidence>
<dbReference type="AlphaFoldDB" id="A0A7X0HWW1"/>
<feature type="transmembrane region" description="Helical" evidence="6">
    <location>
        <begin position="74"/>
        <end position="91"/>
    </location>
</feature>
<name>A0A7X0HWW1_9BACI</name>